<reference evidence="4 5" key="1">
    <citation type="submission" date="2019-08" db="EMBL/GenBank/DDBJ databases">
        <authorList>
            <person name="Dhanesh K."/>
            <person name="Kumar G."/>
            <person name="Sasikala C."/>
            <person name="Venkata Ramana C."/>
        </authorList>
    </citation>
    <scope>NUCLEOTIDE SEQUENCE [LARGE SCALE GENOMIC DNA]</scope>
    <source>
        <strain evidence="4 5">JC645</strain>
    </source>
</reference>
<evidence type="ECO:0008006" key="6">
    <source>
        <dbReference type="Google" id="ProtNLM"/>
    </source>
</evidence>
<evidence type="ECO:0000256" key="3">
    <source>
        <dbReference type="SAM" id="Phobius"/>
    </source>
</evidence>
<feature type="region of interest" description="Disordered" evidence="2">
    <location>
        <begin position="1029"/>
        <end position="1081"/>
    </location>
</feature>
<keyword evidence="5" id="KW-1185">Reference proteome</keyword>
<sequence>MSQTIESRTKIDTPHEALRIPDSLEQQLLAYRRRVWTIKLLEPIAMALAGAAAAFLIVYFWDRLVGTPTAMRWALLLGAAGLIAMIPWFAYRWVWRHRALEPLARLLSKGLPSVGDRLLGVIELTRSDSEQARSPALCQAAMKQVAEDSRHEDFTRAAPASAYRGWSIAAAILVLTALALAAMYPAASANATARLLAPWRDTPRYTFTRIETLPPEVVVPHGEPAQLAVKLSDASRWQPADAKLTLGGGKVVSAKLRDGGYVFNLPPQLNQQPIELRVGDVIQAGQLNPTLRPELSSVLADVRLPEYLQHPEAQQLDSRGGSITAVKGSEAVFTAIANRELARGEINTETRKPDGDRFISRPVKVDQVGALQFQWQDRFGLTGQKPFDLTVNAVDDEAPTLICDGLPRQAVVLDSETLKFNVRASDDFGVRRVGLMWRGLDRRMQKNRAEGERPLAAGDPKARDLEALATFSAKSLGIEPQPVEVFVWAEDYLPDRERVYSPPHILYVLNPTQHAIWMTEELSKWHRRALDVRDRERQLYEKNKELRDLPPEELNLTDNRRAIERQAAAEKSNGRRLARLGQLGDELVATASKNPEIGVGHLERWAEMLQVLQDLSENRMPSVADLLDQAADQPAQLASNDAKPQSVKSPGGPKAGNARAGGPGTPNEPFEGETPKLRSAPTLVDMESSANSPDDEPGTPGPPKKPSSPSLRLPVTTVMGKNQPKPDAPPETQQESVQEAVEEQEGLLAEFDKLADELNAVLANLEGSTLVKRLKAESRQQNKIAGQLTDQLQPAFGVRTNSVPIKVREDLRDLQGQEQSSVLTVSYIMDDMSAYFERRRFMRFKSTLDEMKETDVVGSLRQLSDEIMKQQGMSVAQCEFWADTLDRWAENLVDPACSGSCPGGKSPESLPPSIVLEVLQILEAEVNLRDETRVADQAKEAVEETEHADQATKLSQTQGEIRDRVANVIDRIGELPDANKHFAKELAMLAEVNGVMNDATDILKRPETGSPAIAAETEAIELLLRSKRINPKGGGGGGASPGGGGGGNTVDSALALIGKGRNEKEVREDRGVTQTTGETGAVLPEEFRRGLDQYFSRLGGS</sequence>
<evidence type="ECO:0000313" key="4">
    <source>
        <dbReference type="EMBL" id="KAA5540415.1"/>
    </source>
</evidence>
<evidence type="ECO:0000256" key="2">
    <source>
        <dbReference type="SAM" id="MobiDB-lite"/>
    </source>
</evidence>
<feature type="transmembrane region" description="Helical" evidence="3">
    <location>
        <begin position="166"/>
        <end position="187"/>
    </location>
</feature>
<feature type="region of interest" description="Disordered" evidence="2">
    <location>
        <begin position="633"/>
        <end position="743"/>
    </location>
</feature>
<protein>
    <recommendedName>
        <fullName evidence="6">DUF4175 family protein</fullName>
    </recommendedName>
</protein>
<feature type="transmembrane region" description="Helical" evidence="3">
    <location>
        <begin position="40"/>
        <end position="61"/>
    </location>
</feature>
<accession>A0A5M6D5C6</accession>
<keyword evidence="3" id="KW-0812">Transmembrane</keyword>
<evidence type="ECO:0000256" key="1">
    <source>
        <dbReference type="SAM" id="Coils"/>
    </source>
</evidence>
<comment type="caution">
    <text evidence="4">The sequence shown here is derived from an EMBL/GenBank/DDBJ whole genome shotgun (WGS) entry which is preliminary data.</text>
</comment>
<feature type="coiled-coil region" evidence="1">
    <location>
        <begin position="921"/>
        <end position="948"/>
    </location>
</feature>
<organism evidence="4 5">
    <name type="scientific">Roseiconus nitratireducens</name>
    <dbReference type="NCBI Taxonomy" id="2605748"/>
    <lineage>
        <taxon>Bacteria</taxon>
        <taxon>Pseudomonadati</taxon>
        <taxon>Planctomycetota</taxon>
        <taxon>Planctomycetia</taxon>
        <taxon>Pirellulales</taxon>
        <taxon>Pirellulaceae</taxon>
        <taxon>Roseiconus</taxon>
    </lineage>
</organism>
<dbReference type="Proteomes" id="UP000324479">
    <property type="component" value="Unassembled WGS sequence"/>
</dbReference>
<feature type="transmembrane region" description="Helical" evidence="3">
    <location>
        <begin position="73"/>
        <end position="91"/>
    </location>
</feature>
<name>A0A5M6D5C6_9BACT</name>
<evidence type="ECO:0000313" key="5">
    <source>
        <dbReference type="Proteomes" id="UP000324479"/>
    </source>
</evidence>
<feature type="compositionally biased region" description="Gly residues" evidence="2">
    <location>
        <begin position="1032"/>
        <end position="1048"/>
    </location>
</feature>
<proteinExistence type="predicted"/>
<keyword evidence="3" id="KW-1133">Transmembrane helix</keyword>
<feature type="compositionally biased region" description="Basic and acidic residues" evidence="2">
    <location>
        <begin position="1060"/>
        <end position="1071"/>
    </location>
</feature>
<dbReference type="AlphaFoldDB" id="A0A5M6D5C6"/>
<keyword evidence="3" id="KW-0472">Membrane</keyword>
<gene>
    <name evidence="4" type="ORF">FYK55_20590</name>
</gene>
<keyword evidence="1" id="KW-0175">Coiled coil</keyword>
<dbReference type="EMBL" id="VWOX01000013">
    <property type="protein sequence ID" value="KAA5540415.1"/>
    <property type="molecule type" value="Genomic_DNA"/>
</dbReference>
<dbReference type="RefSeq" id="WP_150078364.1">
    <property type="nucleotide sequence ID" value="NZ_VWOX01000013.1"/>
</dbReference>